<sequence>MNILFLTRLYWPHVGGVEKHVEKISEILKKKHEITIVCEKHDPKLFDFESRQGISIYRIPGSDKWTIWKWWLGHLQLIKQADIIHIHDVFFWFLPFRLPYWTKKVYMTFHGWEGVYPIPFKNILWRKLAEKLTRGNICVGDFISKWYGTKPDFVTYGAA</sequence>
<proteinExistence type="predicted"/>
<dbReference type="SUPFAM" id="SSF53756">
    <property type="entry name" value="UDP-Glycosyltransferase/glycogen phosphorylase"/>
    <property type="match status" value="1"/>
</dbReference>
<dbReference type="InterPro" id="IPR028098">
    <property type="entry name" value="Glyco_trans_4-like_N"/>
</dbReference>
<evidence type="ECO:0000313" key="2">
    <source>
        <dbReference type="EMBL" id="KKU95139.1"/>
    </source>
</evidence>
<feature type="domain" description="Glycosyltransferase subfamily 4-like N-terminal" evidence="1">
    <location>
        <begin position="14"/>
        <end position="143"/>
    </location>
</feature>
<comment type="caution">
    <text evidence="2">The sequence shown here is derived from an EMBL/GenBank/DDBJ whole genome shotgun (WGS) entry which is preliminary data.</text>
</comment>
<dbReference type="AlphaFoldDB" id="A0A0G1ULY8"/>
<reference evidence="2 3" key="1">
    <citation type="journal article" date="2015" name="Nature">
        <title>rRNA introns, odd ribosomes, and small enigmatic genomes across a large radiation of phyla.</title>
        <authorList>
            <person name="Brown C.T."/>
            <person name="Hug L.A."/>
            <person name="Thomas B.C."/>
            <person name="Sharon I."/>
            <person name="Castelle C.J."/>
            <person name="Singh A."/>
            <person name="Wilkins M.J."/>
            <person name="Williams K.H."/>
            <person name="Banfield J.F."/>
        </authorList>
    </citation>
    <scope>NUCLEOTIDE SEQUENCE [LARGE SCALE GENOMIC DNA]</scope>
</reference>
<dbReference type="Pfam" id="PF13439">
    <property type="entry name" value="Glyco_transf_4"/>
    <property type="match status" value="1"/>
</dbReference>
<keyword evidence="2" id="KW-0808">Transferase</keyword>
<name>A0A0G1ULY8_9BACT</name>
<gene>
    <name evidence="2" type="ORF">UY27_C0026G0006</name>
</gene>
<accession>A0A0G1ULY8</accession>
<dbReference type="GO" id="GO:0016740">
    <property type="term" value="F:transferase activity"/>
    <property type="evidence" value="ECO:0007669"/>
    <property type="project" value="UniProtKB-KW"/>
</dbReference>
<organism evidence="2 3">
    <name type="scientific">Candidatus Gottesmanbacteria bacterium GW2011_GWA1_48_13</name>
    <dbReference type="NCBI Taxonomy" id="1618439"/>
    <lineage>
        <taxon>Bacteria</taxon>
        <taxon>Candidatus Gottesmaniibacteriota</taxon>
    </lineage>
</organism>
<dbReference type="Gene3D" id="3.40.50.2000">
    <property type="entry name" value="Glycogen Phosphorylase B"/>
    <property type="match status" value="1"/>
</dbReference>
<dbReference type="Proteomes" id="UP000034661">
    <property type="component" value="Unassembled WGS sequence"/>
</dbReference>
<dbReference type="EMBL" id="LCPJ01000026">
    <property type="protein sequence ID" value="KKU95139.1"/>
    <property type="molecule type" value="Genomic_DNA"/>
</dbReference>
<evidence type="ECO:0000313" key="3">
    <source>
        <dbReference type="Proteomes" id="UP000034661"/>
    </source>
</evidence>
<evidence type="ECO:0000259" key="1">
    <source>
        <dbReference type="Pfam" id="PF13439"/>
    </source>
</evidence>
<protein>
    <submittedName>
        <fullName evidence="2">Glycosyltransferase, group 1 family protein</fullName>
    </submittedName>
</protein>